<evidence type="ECO:0000256" key="2">
    <source>
        <dbReference type="ARBA" id="ARBA00004878"/>
    </source>
</evidence>
<dbReference type="SUPFAM" id="SSF51569">
    <property type="entry name" value="Aldolase"/>
    <property type="match status" value="1"/>
</dbReference>
<dbReference type="SMART" id="SM01130">
    <property type="entry name" value="DHDPS"/>
    <property type="match status" value="1"/>
</dbReference>
<dbReference type="EMBL" id="GAMC01001863">
    <property type="protein sequence ID" value="JAC04693.1"/>
    <property type="molecule type" value="mRNA"/>
</dbReference>
<sequence length="311" mass="35049">MLKFAASLRRKSTPPIRDLQDDFQGLYAPVFTCFQADDQQTLQLGYINEYAAWLKSNGVKGVLVNGIAGEGPTLGLIERKLNAEAWSRACKRHSLVMMLQIGAAPLPDVLDLARHANELYLQAVVCISEMFYVPSRMKHLVGYCKIVAEKCTNHNFLYYHLPKHIDMKFDMEEFCRDAETEIPTFAGLICSHGDLLSAAKCLGGNRVIFIGDSKMLASGMLLGFEAAIMTVVNIEPALMQEIYQAMMRKDLKTAKIKQSYLNQLIRDHVTKGPSSWVADTKKWFNQKMSTEEGCGVHVGETRRFAIYEYDM</sequence>
<evidence type="ECO:0000313" key="11">
    <source>
        <dbReference type="EMBL" id="JAC04693.1"/>
    </source>
</evidence>
<dbReference type="PANTHER" id="PTHR12128">
    <property type="entry name" value="DIHYDRODIPICOLINATE SYNTHASE"/>
    <property type="match status" value="1"/>
</dbReference>
<organism evidence="11">
    <name type="scientific">Ceratitis capitata</name>
    <name type="common">Mediterranean fruit fly</name>
    <name type="synonym">Tephritis capitata</name>
    <dbReference type="NCBI Taxonomy" id="7213"/>
    <lineage>
        <taxon>Eukaryota</taxon>
        <taxon>Metazoa</taxon>
        <taxon>Ecdysozoa</taxon>
        <taxon>Arthropoda</taxon>
        <taxon>Hexapoda</taxon>
        <taxon>Insecta</taxon>
        <taxon>Pterygota</taxon>
        <taxon>Neoptera</taxon>
        <taxon>Endopterygota</taxon>
        <taxon>Diptera</taxon>
        <taxon>Brachycera</taxon>
        <taxon>Muscomorpha</taxon>
        <taxon>Tephritoidea</taxon>
        <taxon>Tephritidae</taxon>
        <taxon>Ceratitis</taxon>
        <taxon>Ceratitis</taxon>
    </lineage>
</organism>
<dbReference type="OrthoDB" id="191315at2759"/>
<comment type="similarity">
    <text evidence="3">Belongs to the DapA family. NanA subfamily.</text>
</comment>
<evidence type="ECO:0000256" key="10">
    <source>
        <dbReference type="ARBA" id="ARBA00044906"/>
    </source>
</evidence>
<comment type="catalytic activity">
    <reaction evidence="10">
        <text>aceneuramate = aldehydo-N-acetyl-D-mannosamine + pyruvate</text>
        <dbReference type="Rhea" id="RHEA:23296"/>
        <dbReference type="ChEBI" id="CHEBI:15361"/>
        <dbReference type="ChEBI" id="CHEBI:17122"/>
        <dbReference type="ChEBI" id="CHEBI:173083"/>
        <dbReference type="EC" id="4.1.3.3"/>
    </reaction>
</comment>
<evidence type="ECO:0000256" key="5">
    <source>
        <dbReference type="ARBA" id="ARBA00012911"/>
    </source>
</evidence>
<comment type="subcellular location">
    <subcellularLocation>
        <location evidence="1">Cytoplasm</location>
    </subcellularLocation>
</comment>
<dbReference type="EC" id="4.1.3.3" evidence="5"/>
<keyword evidence="9" id="KW-0119">Carbohydrate metabolism</keyword>
<reference evidence="11" key="2">
    <citation type="journal article" date="2014" name="BMC Genomics">
        <title>A genomic perspective to assessing quality of mass-reared SIT flies used in Mediterranean fruit fly (Ceratitis capitata) eradication in California.</title>
        <authorList>
            <person name="Calla B."/>
            <person name="Hall B."/>
            <person name="Hou S."/>
            <person name="Geib S.M."/>
        </authorList>
    </citation>
    <scope>NUCLEOTIDE SEQUENCE</scope>
</reference>
<dbReference type="PANTHER" id="PTHR12128:SF21">
    <property type="entry name" value="N-ACETYLNEURAMINATE LYASE"/>
    <property type="match status" value="1"/>
</dbReference>
<accession>W8BZD7</accession>
<gene>
    <name evidence="11" type="primary">NPL</name>
</gene>
<keyword evidence="7 11" id="KW-0456">Lyase</keyword>
<dbReference type="AlphaFoldDB" id="W8BZD7"/>
<evidence type="ECO:0000256" key="9">
    <source>
        <dbReference type="ARBA" id="ARBA00023277"/>
    </source>
</evidence>
<evidence type="ECO:0000256" key="7">
    <source>
        <dbReference type="ARBA" id="ARBA00023239"/>
    </source>
</evidence>
<keyword evidence="8" id="KW-0704">Schiff base</keyword>
<dbReference type="GO" id="GO:0008747">
    <property type="term" value="F:N-acetylneuraminate lyase activity"/>
    <property type="evidence" value="ECO:0007669"/>
    <property type="project" value="UniProtKB-EC"/>
</dbReference>
<comment type="pathway">
    <text evidence="2">Amino-sugar metabolism; N-acetylneuraminate degradation.</text>
</comment>
<name>W8BZD7_CERCA</name>
<proteinExistence type="evidence at transcript level"/>
<evidence type="ECO:0000256" key="6">
    <source>
        <dbReference type="ARBA" id="ARBA00022490"/>
    </source>
</evidence>
<reference evidence="11" key="1">
    <citation type="submission" date="2013-07" db="EMBL/GenBank/DDBJ databases">
        <authorList>
            <person name="Geib S."/>
        </authorList>
    </citation>
    <scope>NUCLEOTIDE SEQUENCE</scope>
</reference>
<dbReference type="GO" id="GO:0005737">
    <property type="term" value="C:cytoplasm"/>
    <property type="evidence" value="ECO:0007669"/>
    <property type="project" value="UniProtKB-SubCell"/>
</dbReference>
<keyword evidence="6" id="KW-0963">Cytoplasm</keyword>
<evidence type="ECO:0000256" key="4">
    <source>
        <dbReference type="ARBA" id="ARBA00011881"/>
    </source>
</evidence>
<dbReference type="Gene3D" id="3.20.20.70">
    <property type="entry name" value="Aldolase class I"/>
    <property type="match status" value="1"/>
</dbReference>
<dbReference type="InterPro" id="IPR013785">
    <property type="entry name" value="Aldolase_TIM"/>
</dbReference>
<evidence type="ECO:0000256" key="8">
    <source>
        <dbReference type="ARBA" id="ARBA00023270"/>
    </source>
</evidence>
<protein>
    <recommendedName>
        <fullName evidence="5">N-acetylneuraminate lyase</fullName>
        <ecNumber evidence="5">4.1.3.3</ecNumber>
    </recommendedName>
</protein>
<evidence type="ECO:0000256" key="1">
    <source>
        <dbReference type="ARBA" id="ARBA00004496"/>
    </source>
</evidence>
<dbReference type="InterPro" id="IPR002220">
    <property type="entry name" value="DapA-like"/>
</dbReference>
<comment type="subunit">
    <text evidence="4">Homotetramer.</text>
</comment>
<dbReference type="Pfam" id="PF00701">
    <property type="entry name" value="DHDPS"/>
    <property type="match status" value="1"/>
</dbReference>
<evidence type="ECO:0000256" key="3">
    <source>
        <dbReference type="ARBA" id="ARBA00006324"/>
    </source>
</evidence>